<evidence type="ECO:0000259" key="5">
    <source>
        <dbReference type="PROSITE" id="PS51038"/>
    </source>
</evidence>
<accession>A0ABP0THK9</accession>
<organism evidence="7 8">
    <name type="scientific">Sphagnum troendelagicum</name>
    <dbReference type="NCBI Taxonomy" id="128251"/>
    <lineage>
        <taxon>Eukaryota</taxon>
        <taxon>Viridiplantae</taxon>
        <taxon>Streptophyta</taxon>
        <taxon>Embryophyta</taxon>
        <taxon>Bryophyta</taxon>
        <taxon>Sphagnophytina</taxon>
        <taxon>Sphagnopsida</taxon>
        <taxon>Sphagnales</taxon>
        <taxon>Sphagnaceae</taxon>
        <taxon>Sphagnum</taxon>
    </lineage>
</organism>
<gene>
    <name evidence="7" type="ORF">CSSPTR1EN2_LOCUS3686</name>
</gene>
<feature type="compositionally biased region" description="Polar residues" evidence="4">
    <location>
        <begin position="978"/>
        <end position="987"/>
    </location>
</feature>
<dbReference type="CDD" id="cd00183">
    <property type="entry name" value="TFIIS_I"/>
    <property type="match status" value="1"/>
</dbReference>
<feature type="region of interest" description="Disordered" evidence="4">
    <location>
        <begin position="548"/>
        <end position="613"/>
    </location>
</feature>
<feature type="compositionally biased region" description="Polar residues" evidence="4">
    <location>
        <begin position="1015"/>
        <end position="1054"/>
    </location>
</feature>
<reference evidence="7" key="1">
    <citation type="submission" date="2024-02" db="EMBL/GenBank/DDBJ databases">
        <authorList>
            <consortium name="ELIXIR-Norway"/>
            <consortium name="Elixir Norway"/>
        </authorList>
    </citation>
    <scope>NUCLEOTIDE SEQUENCE</scope>
</reference>
<feature type="domain" description="TFIIS N-terminal" evidence="6">
    <location>
        <begin position="392"/>
        <end position="472"/>
    </location>
</feature>
<evidence type="ECO:0000256" key="1">
    <source>
        <dbReference type="ARBA" id="ARBA00004123"/>
    </source>
</evidence>
<dbReference type="Gene3D" id="1.20.930.10">
    <property type="entry name" value="Conserved domain common to transcription factors TFIIS, elongin A, CRSP70"/>
    <property type="match status" value="1"/>
</dbReference>
<evidence type="ECO:0000313" key="7">
    <source>
        <dbReference type="EMBL" id="CAK9196861.1"/>
    </source>
</evidence>
<feature type="region of interest" description="Disordered" evidence="4">
    <location>
        <begin position="1157"/>
        <end position="1191"/>
    </location>
</feature>
<feature type="compositionally biased region" description="Low complexity" evidence="4">
    <location>
        <begin position="653"/>
        <end position="662"/>
    </location>
</feature>
<dbReference type="InterPro" id="IPR017923">
    <property type="entry name" value="TFIIS_N"/>
</dbReference>
<dbReference type="SUPFAM" id="SSF47676">
    <property type="entry name" value="Conserved domain common to transcription factors TFIIS, elongin A, CRSP70"/>
    <property type="match status" value="1"/>
</dbReference>
<feature type="compositionally biased region" description="Low complexity" evidence="4">
    <location>
        <begin position="232"/>
        <end position="241"/>
    </location>
</feature>
<keyword evidence="2 3" id="KW-0539">Nucleus</keyword>
<feature type="compositionally biased region" description="Polar residues" evidence="4">
    <location>
        <begin position="549"/>
        <end position="572"/>
    </location>
</feature>
<dbReference type="Proteomes" id="UP001497512">
    <property type="component" value="Chromosome 11"/>
</dbReference>
<dbReference type="PROSITE" id="PS51038">
    <property type="entry name" value="BAH"/>
    <property type="match status" value="1"/>
</dbReference>
<feature type="compositionally biased region" description="Basic and acidic residues" evidence="4">
    <location>
        <begin position="798"/>
        <end position="819"/>
    </location>
</feature>
<feature type="region of interest" description="Disordered" evidence="4">
    <location>
        <begin position="632"/>
        <end position="670"/>
    </location>
</feature>
<dbReference type="PROSITE" id="PS51319">
    <property type="entry name" value="TFIIS_N"/>
    <property type="match status" value="1"/>
</dbReference>
<feature type="compositionally biased region" description="Low complexity" evidence="4">
    <location>
        <begin position="723"/>
        <end position="732"/>
    </location>
</feature>
<dbReference type="InterPro" id="IPR003617">
    <property type="entry name" value="TFIIS/CRSP70_N_sub"/>
</dbReference>
<feature type="region of interest" description="Disordered" evidence="4">
    <location>
        <begin position="704"/>
        <end position="738"/>
    </location>
</feature>
<feature type="region of interest" description="Disordered" evidence="4">
    <location>
        <begin position="798"/>
        <end position="872"/>
    </location>
</feature>
<dbReference type="Pfam" id="PF01426">
    <property type="entry name" value="BAH"/>
    <property type="match status" value="1"/>
</dbReference>
<evidence type="ECO:0000313" key="8">
    <source>
        <dbReference type="Proteomes" id="UP001497512"/>
    </source>
</evidence>
<dbReference type="EMBL" id="OZ019903">
    <property type="protein sequence ID" value="CAK9196861.1"/>
    <property type="molecule type" value="Genomic_DNA"/>
</dbReference>
<sequence length="1586" mass="165900">MHGRIKCGGRCGTKRYALIPLYQGPPSPPPPPQTPPPLKSIRYVDTYEVACPPARKHLPSARGQRLSPLDCKQAVMVRPARGDGFLRTGDRTLHIGDTALFQAGNAPPFIGILRKVSVEEEKEDQVKLSVNWLYRPADVKLAKGVVLEAAPNEIFYSFHKDDIPAASLLHPCKVAFLQKGVELPSGVSSFVCRRFYDTASKCLWWLTDRDYTDEHQEEVDLLLDRTKLEMQAASSQSGGASPRALTGPNIPSSPQLQASVEGVQQNALYSLPAAGKGKKRERADQNSDPSKTEHNVKFDDPDTSTLKRERSMKYDKIATILDKDGGLLNVGVVEHLVQLMRNDLLQDGGRKVADVVAHRTMLAGVIAATENSECLNQFVHLGGLCSLDDWLQEAHKAKIGGDGGSLKECDKLVEDLLLALLRALDRLPVDLKALKTCYVGKSVNHLRSHKNVDIQKKARKLVDVWKKRVDAEMNASSEAKPGSAGHGISWSYNKLPTELGHPLTKIGSGEVLEVAVKSSGAFAGNAKVAVNGANSAADAAVIKPLSVPPVSSKTASVQSPDLPTLKDSNSSKLPALSISPDMVTNPVKEEKSSSSSHTPSNGHSWGSAAAGKGGGNIAWKEDVKASVALSVNGGSSKTSSAGSPRLPNTKDLSGAAVSVGSKEVGGGGKPMVWSRSASTTEKAIVSAALPGTSSSAQRLIVRIPNPGKSPVGTSGGTADAAAPVSRSSSPSVLERHSSTGLADVLETKNTHQAESLAAFSPEEAGTNIKGGNGVKSGTGCSEDKSTVAPVNALECEKRTSTESAAHEKVGVKQESDSISKETLTSGCSSAAFRGAREGSSPQVGDGGKDANGTSAADSVEDRPPRHSQVSPMEVDDGAMSLLASAAAEVERQGSVSPSDANREADSLSVEQRGGGGERTEKKLIVQEGAGQACEASSNTPSTLMSMAEPAVERRRAIEASFPEEDVLEVARQAANEIEQMQENSKPVSSSSSERDGQNAQTAGSPTGGEMKDVTTADTASKGQQQGSLTGAVSQPVGNSAATHNSHGDSTTPQQPVEGARHGGGDAAVSGSEASERPDFDLNEGFAGEDGPQDDDPITMPHSSSSALQIAQSATHPIASASGVAAPIAVLAVTKGAFIPPTSPMWIKGELGWKGSAATSAFRPAEPRRTPDRQHSGAESLASDANLSLNANPVKRPRPLLEFDLNVADDRVMEDIGVAVTTLSSQGSVLEISGYGRTTRPNLDLDLNRMDDSEECRMMPFSSDARVAEGVGSLAPSNNSTSKPPARRVMDFDLNDGPSFEEVGVDEPPTLQSLPARKLAGNAPMPVPMSGLRMEGGEAMNFSPWFTPTGNPFAGVSSIPAFAPGRVPDPGYSVPPAAAGAAAANSFLNAGSAAATAMNPFNGEIFRGGPTLSASPAVVYPPPGERVAFGAHGPFPVFGGSPGYLPSSVPFSGSFMDVSGGPVPFPSQFGGQPTVNSSTYIRPPLLMGMTEAVVAADNSGGTWSRRSLDLNAGPEVIDTDIARDDLMHGRLPLLHPGNSAAFNDQMRVKLAQVSGNASLTTPLKRKEPEGGWNCYTGSGGYKQSTWR</sequence>
<dbReference type="Gene3D" id="2.30.30.490">
    <property type="match status" value="1"/>
</dbReference>
<feature type="compositionally biased region" description="Polar residues" evidence="4">
    <location>
        <begin position="632"/>
        <end position="642"/>
    </location>
</feature>
<keyword evidence="8" id="KW-1185">Reference proteome</keyword>
<feature type="compositionally biased region" description="Basic and acidic residues" evidence="4">
    <location>
        <begin position="281"/>
        <end position="304"/>
    </location>
</feature>
<feature type="compositionally biased region" description="Basic and acidic residues" evidence="4">
    <location>
        <begin position="915"/>
        <end position="924"/>
    </location>
</feature>
<dbReference type="InterPro" id="IPR035441">
    <property type="entry name" value="TFIIS/LEDGF_dom_sf"/>
</dbReference>
<evidence type="ECO:0000256" key="3">
    <source>
        <dbReference type="PROSITE-ProRule" id="PRU00649"/>
    </source>
</evidence>
<evidence type="ECO:0000259" key="6">
    <source>
        <dbReference type="PROSITE" id="PS51319"/>
    </source>
</evidence>
<feature type="region of interest" description="Disordered" evidence="4">
    <location>
        <begin position="232"/>
        <end position="257"/>
    </location>
</feature>
<dbReference type="SMART" id="SM00509">
    <property type="entry name" value="TFS2N"/>
    <property type="match status" value="1"/>
</dbReference>
<proteinExistence type="predicted"/>
<name>A0ABP0THK9_9BRYO</name>
<dbReference type="PANTHER" id="PTHR46548:SF1">
    <property type="entry name" value="BAH AND TFIIS DOMAIN-CONTAINING PROTEIN-RELATED"/>
    <property type="match status" value="1"/>
</dbReference>
<feature type="region of interest" description="Disordered" evidence="4">
    <location>
        <begin position="757"/>
        <end position="786"/>
    </location>
</feature>
<evidence type="ECO:0000256" key="2">
    <source>
        <dbReference type="ARBA" id="ARBA00023242"/>
    </source>
</evidence>
<feature type="domain" description="BAH" evidence="5">
    <location>
        <begin position="91"/>
        <end position="207"/>
    </location>
</feature>
<dbReference type="InterPro" id="IPR043151">
    <property type="entry name" value="BAH_sf"/>
</dbReference>
<feature type="region of interest" description="Disordered" evidence="4">
    <location>
        <begin position="887"/>
        <end position="1110"/>
    </location>
</feature>
<feature type="region of interest" description="Disordered" evidence="4">
    <location>
        <begin position="271"/>
        <end position="304"/>
    </location>
</feature>
<dbReference type="PANTHER" id="PTHR46548">
    <property type="entry name" value="BAH AND TFIIS DOMAIN-CONTAINING PROTEIN-RELATED"/>
    <property type="match status" value="1"/>
</dbReference>
<evidence type="ECO:0008006" key="9">
    <source>
        <dbReference type="Google" id="ProtNLM"/>
    </source>
</evidence>
<dbReference type="Pfam" id="PF08711">
    <property type="entry name" value="Med26"/>
    <property type="match status" value="1"/>
</dbReference>
<dbReference type="SMART" id="SM00439">
    <property type="entry name" value="BAH"/>
    <property type="match status" value="1"/>
</dbReference>
<comment type="subcellular location">
    <subcellularLocation>
        <location evidence="1 3">Nucleus</location>
    </subcellularLocation>
</comment>
<feature type="compositionally biased region" description="Basic and acidic residues" evidence="4">
    <location>
        <begin position="1164"/>
        <end position="1175"/>
    </location>
</feature>
<dbReference type="InterPro" id="IPR001025">
    <property type="entry name" value="BAH_dom"/>
</dbReference>
<protein>
    <recommendedName>
        <fullName evidence="9">BAH domain-containing protein</fullName>
    </recommendedName>
</protein>
<feature type="compositionally biased region" description="Polar residues" evidence="4">
    <location>
        <begin position="934"/>
        <end position="944"/>
    </location>
</feature>
<evidence type="ECO:0000256" key="4">
    <source>
        <dbReference type="SAM" id="MobiDB-lite"/>
    </source>
</evidence>